<keyword evidence="1" id="KW-1133">Transmembrane helix</keyword>
<dbReference type="EMBL" id="MU167469">
    <property type="protein sequence ID" value="KAG0140167.1"/>
    <property type="molecule type" value="Genomic_DNA"/>
</dbReference>
<feature type="transmembrane region" description="Helical" evidence="1">
    <location>
        <begin position="50"/>
        <end position="70"/>
    </location>
</feature>
<keyword evidence="3" id="KW-1185">Reference proteome</keyword>
<comment type="caution">
    <text evidence="2">The sequence shown here is derived from an EMBL/GenBank/DDBJ whole genome shotgun (WGS) entry which is preliminary data.</text>
</comment>
<reference evidence="2" key="1">
    <citation type="submission" date="2013-11" db="EMBL/GenBank/DDBJ databases">
        <title>Genome sequence of the fusiform rust pathogen reveals effectors for host alternation and coevolution with pine.</title>
        <authorList>
            <consortium name="DOE Joint Genome Institute"/>
            <person name="Smith K."/>
            <person name="Pendleton A."/>
            <person name="Kubisiak T."/>
            <person name="Anderson C."/>
            <person name="Salamov A."/>
            <person name="Aerts A."/>
            <person name="Riley R."/>
            <person name="Clum A."/>
            <person name="Lindquist E."/>
            <person name="Ence D."/>
            <person name="Campbell M."/>
            <person name="Kronenberg Z."/>
            <person name="Feau N."/>
            <person name="Dhillon B."/>
            <person name="Hamelin R."/>
            <person name="Burleigh J."/>
            <person name="Smith J."/>
            <person name="Yandell M."/>
            <person name="Nelson C."/>
            <person name="Grigoriev I."/>
            <person name="Davis J."/>
        </authorList>
    </citation>
    <scope>NUCLEOTIDE SEQUENCE</scope>
    <source>
        <strain evidence="2">G11</strain>
    </source>
</reference>
<organism evidence="2 3">
    <name type="scientific">Cronartium quercuum f. sp. fusiforme G11</name>
    <dbReference type="NCBI Taxonomy" id="708437"/>
    <lineage>
        <taxon>Eukaryota</taxon>
        <taxon>Fungi</taxon>
        <taxon>Dikarya</taxon>
        <taxon>Basidiomycota</taxon>
        <taxon>Pucciniomycotina</taxon>
        <taxon>Pucciniomycetes</taxon>
        <taxon>Pucciniales</taxon>
        <taxon>Coleosporiaceae</taxon>
        <taxon>Cronartium</taxon>
    </lineage>
</organism>
<accession>A0A9P6T5R3</accession>
<sequence>MACHFGNSVLDTFFCSPARAGLFVSLAATVSAFSLLICRQTCETQSYDASVTLHGSLWIIASTTISTLLVDRPHRETMCALFRNQITKIPSRSVNETHLVWASEIAVQLSFGSFSSSMTDSTGTTQVVREEVTKGVFNGNRNHDHLTPCNCSTTPRAKWCRKTCCDKPSHWLSQVWWSLSIFLTVACDTAFGVVNFCFQASTKRDTNAVRTCTGSFGPRFQVREQGVTITTRTTGENCDALSDASQGRLA</sequence>
<evidence type="ECO:0000313" key="2">
    <source>
        <dbReference type="EMBL" id="KAG0140167.1"/>
    </source>
</evidence>
<name>A0A9P6T5R3_9BASI</name>
<evidence type="ECO:0000313" key="3">
    <source>
        <dbReference type="Proteomes" id="UP000886653"/>
    </source>
</evidence>
<feature type="transmembrane region" description="Helical" evidence="1">
    <location>
        <begin position="176"/>
        <end position="198"/>
    </location>
</feature>
<protein>
    <recommendedName>
        <fullName evidence="4">Transmembrane protein</fullName>
    </recommendedName>
</protein>
<keyword evidence="1" id="KW-0472">Membrane</keyword>
<proteinExistence type="predicted"/>
<evidence type="ECO:0008006" key="4">
    <source>
        <dbReference type="Google" id="ProtNLM"/>
    </source>
</evidence>
<dbReference type="AlphaFoldDB" id="A0A9P6T5R3"/>
<keyword evidence="1" id="KW-0812">Transmembrane</keyword>
<gene>
    <name evidence="2" type="ORF">CROQUDRAFT_100497</name>
</gene>
<dbReference type="Proteomes" id="UP000886653">
    <property type="component" value="Unassembled WGS sequence"/>
</dbReference>
<evidence type="ECO:0000256" key="1">
    <source>
        <dbReference type="SAM" id="Phobius"/>
    </source>
</evidence>
<feature type="transmembrane region" description="Helical" evidence="1">
    <location>
        <begin position="20"/>
        <end position="38"/>
    </location>
</feature>